<evidence type="ECO:0000256" key="1">
    <source>
        <dbReference type="SAM" id="MobiDB-lite"/>
    </source>
</evidence>
<feature type="region of interest" description="Disordered" evidence="1">
    <location>
        <begin position="1266"/>
        <end position="1304"/>
    </location>
</feature>
<feature type="compositionally biased region" description="Basic and acidic residues" evidence="1">
    <location>
        <begin position="1289"/>
        <end position="1298"/>
    </location>
</feature>
<evidence type="ECO:0000313" key="4">
    <source>
        <dbReference type="Proteomes" id="UP001221757"/>
    </source>
</evidence>
<sequence length="1429" mass="159098">MAQKPLGSATSRLRNALNRLLDNSNGEMPDAAHLSLIKQSQARVEAAASILDLNRSIEDVSHLLPDSIKEATQDDEIHRVITTVQDANGRLHLIRRGEFGMLMVAKYVKSINWNAVGMNVAGALEKLRRVVKEMEILCGVDVLTVWKTAVPARKLSEVAAAEKGRQKATKKTPVVNKTSAGSIYGVSISREDDTADKTYKPKNAPEVSEDEEDNDLGDDDEPVETGEKRARRTIYDQISSAIPASFRRWLPDTANAAQWHQTLACRLRANTICDFHDEFTPIFSWLFDMFRLASRNGPRHNSHSFIHAYSLSFKSCVGSGVNHWQLSKLDPRPPLKLDTSNSKHFSGDLQKWFKNMTNIHAGPHSPIKGCWYSVEGETFCDGHATVLEIFVGLPVMLILTVNPGEENEWDVPREFSPIAKRPAALKDVGVVYDLVGHTQTNAAIQHFAAHFLSYDKKMYDYDGMKHDGHAILNAQGFEGSLIGKLSTLDVSPGFRVSELVYHLRGGVAAQRLFREEQSNRARKLGIEFGAPESSDWPIPVRANFTRPNTKMVDSDDMFWMLAGKDSEQIGLPFPRPCKLLPRKKRNRDRQHNPAIYSSSAQYLRHARKTHASFDHVTASLTRLERANRVYTRVGGMVGSAHAYRLISSSYLSSPHFILPIYIPTDSSLYVRPTASLHPEDSANSECAGDRHAGGSGPPHGNVVRGNASPYHVFAHVPVGSMFNGVELLKVISISLFSQRTLYLTCTFSLSIASPSASELGQNPQESGTSYLSTLSPTIPYIHYLSYSTGTRTTSLLSVPTPGLTHLLHQESNPLLDDSDGEEAARPPSQIESDFPFTCRCGAQGPDGSVFTVDDPAIQCDGFKDWSHIYCQRDGRAYKKKSSDLFECDYCIKNGILPNLHMDALDKYSGRPRRARNLSGARIGPGKGVLVKNGKYWYPARLIRRIPKSKSYAVKWWRECRFHHSATWSEELSIVPEADIVDDLWGNLAERRKIRLGKWTHACEVPSAEDILADPAAIPYNNEIETVLAPHHTTLQNLLASHTDFDKLDIPALQNISHPNGSMGLGGPQSGNLSILDQGRVIECRVANGDRAARVVWSGRIPLAHAYTLLFAHRYYPLIIAQKGCPPADEELEHRRFVLSRAWEYQSGTLPGLWNGLDVDRECLDLLEERMFENSERAGPAGIGQWGLDAGVHQGHRYPYNVPAPWSLDYAPEVTDKDFKTGPDFVEDDTEDEAKGAAEIEAERCKGLARLKPIPKGTKWKAEETETEVVGMQEEPEVSKPPVQKKRKTRETTTREGDYSRIPWADSDGPSVVPASLGSRHRVPGEDWVHSRWTAYFLSTTTVRASYELLEWVSSGVLVPSGTQWYSAVLAVTSVQSVEDKATTLRISFLAVSPLLLLLMQIVSLVAIARCVYNLRSLKKKIQFIVETRV</sequence>
<accession>A0AAD7DVI8</accession>
<proteinExistence type="predicted"/>
<feature type="region of interest" description="Disordered" evidence="1">
    <location>
        <begin position="194"/>
        <end position="230"/>
    </location>
</feature>
<keyword evidence="4" id="KW-1185">Reference proteome</keyword>
<name>A0AAD7DVI8_MYCRO</name>
<feature type="transmembrane region" description="Helical" evidence="2">
    <location>
        <begin position="1386"/>
        <end position="1412"/>
    </location>
</feature>
<evidence type="ECO:0000313" key="3">
    <source>
        <dbReference type="EMBL" id="KAJ7699257.1"/>
    </source>
</evidence>
<feature type="region of interest" description="Disordered" evidence="1">
    <location>
        <begin position="679"/>
        <end position="701"/>
    </location>
</feature>
<dbReference type="Proteomes" id="UP001221757">
    <property type="component" value="Unassembled WGS sequence"/>
</dbReference>
<feature type="compositionally biased region" description="Acidic residues" evidence="1">
    <location>
        <begin position="207"/>
        <end position="224"/>
    </location>
</feature>
<reference evidence="3" key="1">
    <citation type="submission" date="2023-03" db="EMBL/GenBank/DDBJ databases">
        <title>Massive genome expansion in bonnet fungi (Mycena s.s.) driven by repeated elements and novel gene families across ecological guilds.</title>
        <authorList>
            <consortium name="Lawrence Berkeley National Laboratory"/>
            <person name="Harder C.B."/>
            <person name="Miyauchi S."/>
            <person name="Viragh M."/>
            <person name="Kuo A."/>
            <person name="Thoen E."/>
            <person name="Andreopoulos B."/>
            <person name="Lu D."/>
            <person name="Skrede I."/>
            <person name="Drula E."/>
            <person name="Henrissat B."/>
            <person name="Morin E."/>
            <person name="Kohler A."/>
            <person name="Barry K."/>
            <person name="LaButti K."/>
            <person name="Morin E."/>
            <person name="Salamov A."/>
            <person name="Lipzen A."/>
            <person name="Mereny Z."/>
            <person name="Hegedus B."/>
            <person name="Baldrian P."/>
            <person name="Stursova M."/>
            <person name="Weitz H."/>
            <person name="Taylor A."/>
            <person name="Grigoriev I.V."/>
            <person name="Nagy L.G."/>
            <person name="Martin F."/>
            <person name="Kauserud H."/>
        </authorList>
    </citation>
    <scope>NUCLEOTIDE SEQUENCE</scope>
    <source>
        <strain evidence="3">CBHHK067</strain>
    </source>
</reference>
<dbReference type="EMBL" id="JARKIE010000023">
    <property type="protein sequence ID" value="KAJ7699257.1"/>
    <property type="molecule type" value="Genomic_DNA"/>
</dbReference>
<protein>
    <recommendedName>
        <fullName evidence="5">Zinc finger PHD-type domain-containing protein</fullName>
    </recommendedName>
</protein>
<keyword evidence="2" id="KW-0812">Transmembrane</keyword>
<evidence type="ECO:0008006" key="5">
    <source>
        <dbReference type="Google" id="ProtNLM"/>
    </source>
</evidence>
<keyword evidence="2" id="KW-1133">Transmembrane helix</keyword>
<keyword evidence="2" id="KW-0472">Membrane</keyword>
<comment type="caution">
    <text evidence="3">The sequence shown here is derived from an EMBL/GenBank/DDBJ whole genome shotgun (WGS) entry which is preliminary data.</text>
</comment>
<gene>
    <name evidence="3" type="ORF">B0H17DRAFT_1129327</name>
</gene>
<organism evidence="3 4">
    <name type="scientific">Mycena rosella</name>
    <name type="common">Pink bonnet</name>
    <name type="synonym">Agaricus rosellus</name>
    <dbReference type="NCBI Taxonomy" id="1033263"/>
    <lineage>
        <taxon>Eukaryota</taxon>
        <taxon>Fungi</taxon>
        <taxon>Dikarya</taxon>
        <taxon>Basidiomycota</taxon>
        <taxon>Agaricomycotina</taxon>
        <taxon>Agaricomycetes</taxon>
        <taxon>Agaricomycetidae</taxon>
        <taxon>Agaricales</taxon>
        <taxon>Marasmiineae</taxon>
        <taxon>Mycenaceae</taxon>
        <taxon>Mycena</taxon>
    </lineage>
</organism>
<evidence type="ECO:0000256" key="2">
    <source>
        <dbReference type="SAM" id="Phobius"/>
    </source>
</evidence>